<name>A0A8X6N2Z1_NEPPI</name>
<evidence type="ECO:0000313" key="2">
    <source>
        <dbReference type="EMBL" id="GFT28164.1"/>
    </source>
</evidence>
<keyword evidence="3" id="KW-1185">Reference proteome</keyword>
<reference evidence="1" key="1">
    <citation type="submission" date="2020-08" db="EMBL/GenBank/DDBJ databases">
        <title>Multicomponent nature underlies the extraordinary mechanical properties of spider dragline silk.</title>
        <authorList>
            <person name="Kono N."/>
            <person name="Nakamura H."/>
            <person name="Mori M."/>
            <person name="Yoshida Y."/>
            <person name="Ohtoshi R."/>
            <person name="Malay A.D."/>
            <person name="Moran D.A.P."/>
            <person name="Tomita M."/>
            <person name="Numata K."/>
            <person name="Arakawa K."/>
        </authorList>
    </citation>
    <scope>NUCLEOTIDE SEQUENCE</scope>
</reference>
<proteinExistence type="predicted"/>
<dbReference type="EMBL" id="BMAW01004700">
    <property type="protein sequence ID" value="GFS90481.1"/>
    <property type="molecule type" value="Genomic_DNA"/>
</dbReference>
<evidence type="ECO:0000313" key="1">
    <source>
        <dbReference type="EMBL" id="GFS90481.1"/>
    </source>
</evidence>
<comment type="caution">
    <text evidence="1">The sequence shown here is derived from an EMBL/GenBank/DDBJ whole genome shotgun (WGS) entry which is preliminary data.</text>
</comment>
<feature type="non-terminal residue" evidence="1">
    <location>
        <position position="1"/>
    </location>
</feature>
<sequence>KLNNAGNNTYHAIRKPYLISYEEKTMELSHKMNTRFLKINDKKEKSFFHNV</sequence>
<organism evidence="1 3">
    <name type="scientific">Nephila pilipes</name>
    <name type="common">Giant wood spider</name>
    <name type="synonym">Nephila maculata</name>
    <dbReference type="NCBI Taxonomy" id="299642"/>
    <lineage>
        <taxon>Eukaryota</taxon>
        <taxon>Metazoa</taxon>
        <taxon>Ecdysozoa</taxon>
        <taxon>Arthropoda</taxon>
        <taxon>Chelicerata</taxon>
        <taxon>Arachnida</taxon>
        <taxon>Araneae</taxon>
        <taxon>Araneomorphae</taxon>
        <taxon>Entelegynae</taxon>
        <taxon>Araneoidea</taxon>
        <taxon>Nephilidae</taxon>
        <taxon>Nephila</taxon>
    </lineage>
</organism>
<gene>
    <name evidence="2" type="ORF">NPIL_425331</name>
    <name evidence="1" type="ORF">NPIL_576391</name>
</gene>
<protein>
    <submittedName>
        <fullName evidence="1">Uncharacterized protein</fullName>
    </submittedName>
</protein>
<accession>A0A8X6N2Z1</accession>
<evidence type="ECO:0000313" key="3">
    <source>
        <dbReference type="Proteomes" id="UP000887013"/>
    </source>
</evidence>
<dbReference type="Proteomes" id="UP000887013">
    <property type="component" value="Unassembled WGS sequence"/>
</dbReference>
<dbReference type="EMBL" id="BMAW01107218">
    <property type="protein sequence ID" value="GFT28164.1"/>
    <property type="molecule type" value="Genomic_DNA"/>
</dbReference>
<dbReference type="AlphaFoldDB" id="A0A8X6N2Z1"/>